<evidence type="ECO:0000313" key="2">
    <source>
        <dbReference type="Proteomes" id="UP000754883"/>
    </source>
</evidence>
<name>A0A9N9U0P8_9HYPO</name>
<comment type="caution">
    <text evidence="1">The sequence shown here is derived from an EMBL/GenBank/DDBJ whole genome shotgun (WGS) entry which is preliminary data.</text>
</comment>
<keyword evidence="2" id="KW-1185">Reference proteome</keyword>
<protein>
    <submittedName>
        <fullName evidence="1">Uncharacterized protein</fullName>
    </submittedName>
</protein>
<dbReference type="AlphaFoldDB" id="A0A9N9U0P8"/>
<proteinExistence type="predicted"/>
<organism evidence="1 2">
    <name type="scientific">Clonostachys byssicola</name>
    <dbReference type="NCBI Taxonomy" id="160290"/>
    <lineage>
        <taxon>Eukaryota</taxon>
        <taxon>Fungi</taxon>
        <taxon>Dikarya</taxon>
        <taxon>Ascomycota</taxon>
        <taxon>Pezizomycotina</taxon>
        <taxon>Sordariomycetes</taxon>
        <taxon>Hypocreomycetidae</taxon>
        <taxon>Hypocreales</taxon>
        <taxon>Bionectriaceae</taxon>
        <taxon>Clonostachys</taxon>
    </lineage>
</organism>
<dbReference type="Proteomes" id="UP000754883">
    <property type="component" value="Unassembled WGS sequence"/>
</dbReference>
<evidence type="ECO:0000313" key="1">
    <source>
        <dbReference type="EMBL" id="CAG9977995.1"/>
    </source>
</evidence>
<gene>
    <name evidence="1" type="ORF">CBYS24578_00009031</name>
</gene>
<dbReference type="EMBL" id="CABFNO020001298">
    <property type="protein sequence ID" value="CAG9977995.1"/>
    <property type="molecule type" value="Genomic_DNA"/>
</dbReference>
<sequence length="76" mass="8543">MSTPSSLSITPRGTPNGNRTRVLWARVGVPKPKGKRSRAVKSKLIASEGCIAWYVYLSHFEMPELIANYWDIVKKP</sequence>
<reference evidence="1" key="1">
    <citation type="submission" date="2021-10" db="EMBL/GenBank/DDBJ databases">
        <authorList>
            <person name="Piombo E."/>
        </authorList>
    </citation>
    <scope>NUCLEOTIDE SEQUENCE</scope>
</reference>
<accession>A0A9N9U0P8</accession>